<name>A0ACA9NLW4_9GLOM</name>
<organism evidence="1 2">
    <name type="scientific">Dentiscutata heterogama</name>
    <dbReference type="NCBI Taxonomy" id="1316150"/>
    <lineage>
        <taxon>Eukaryota</taxon>
        <taxon>Fungi</taxon>
        <taxon>Fungi incertae sedis</taxon>
        <taxon>Mucoromycota</taxon>
        <taxon>Glomeromycotina</taxon>
        <taxon>Glomeromycetes</taxon>
        <taxon>Diversisporales</taxon>
        <taxon>Gigasporaceae</taxon>
        <taxon>Dentiscutata</taxon>
    </lineage>
</organism>
<feature type="non-terminal residue" evidence="1">
    <location>
        <position position="1"/>
    </location>
</feature>
<reference evidence="1" key="1">
    <citation type="submission" date="2021-06" db="EMBL/GenBank/DDBJ databases">
        <authorList>
            <person name="Kallberg Y."/>
            <person name="Tangrot J."/>
            <person name="Rosling A."/>
        </authorList>
    </citation>
    <scope>NUCLEOTIDE SEQUENCE</scope>
    <source>
        <strain evidence="1">IL203A</strain>
    </source>
</reference>
<protein>
    <submittedName>
        <fullName evidence="1">7207_t:CDS:1</fullName>
    </submittedName>
</protein>
<gene>
    <name evidence="1" type="ORF">DHETER_LOCUS9862</name>
</gene>
<accession>A0ACA9NLW4</accession>
<dbReference type="EMBL" id="CAJVPU010018077">
    <property type="protein sequence ID" value="CAG8663531.1"/>
    <property type="molecule type" value="Genomic_DNA"/>
</dbReference>
<dbReference type="Proteomes" id="UP000789702">
    <property type="component" value="Unassembled WGS sequence"/>
</dbReference>
<proteinExistence type="predicted"/>
<evidence type="ECO:0000313" key="2">
    <source>
        <dbReference type="Proteomes" id="UP000789702"/>
    </source>
</evidence>
<comment type="caution">
    <text evidence="1">The sequence shown here is derived from an EMBL/GenBank/DDBJ whole genome shotgun (WGS) entry which is preliminary data.</text>
</comment>
<keyword evidence="2" id="KW-1185">Reference proteome</keyword>
<sequence length="165" mass="18691">TTMSTLIEKVKELIGQQAEIQRQWNKQMQNTMNKYFNKLEQVGIMSDITDSNNNYMNKKEINAGLSDATIHTNSEPIIAKNKAQKYLSINYSTLKQLPTVQGFANPLAASIKTFGSYIELTEFAYKNIKASAKYHHNDLPLQASEGGYIAIGKQPTYNKFNDIFK</sequence>
<evidence type="ECO:0000313" key="1">
    <source>
        <dbReference type="EMBL" id="CAG8663531.1"/>
    </source>
</evidence>